<feature type="region of interest" description="Disordered" evidence="1">
    <location>
        <begin position="157"/>
        <end position="187"/>
    </location>
</feature>
<dbReference type="GO" id="GO:0004402">
    <property type="term" value="F:histone acetyltransferase activity"/>
    <property type="evidence" value="ECO:0007669"/>
    <property type="project" value="TreeGrafter"/>
</dbReference>
<reference evidence="2 3" key="1">
    <citation type="submission" date="2016-09" db="EMBL/GenBank/DDBJ databases">
        <title>Extensive genetic diversity and differential bi-allelic expression allows diatom success in the polar Southern Ocean.</title>
        <authorList>
            <consortium name="DOE Joint Genome Institute"/>
            <person name="Mock T."/>
            <person name="Otillar R.P."/>
            <person name="Strauss J."/>
            <person name="Dupont C."/>
            <person name="Frickenhaus S."/>
            <person name="Maumus F."/>
            <person name="Mcmullan M."/>
            <person name="Sanges R."/>
            <person name="Schmutz J."/>
            <person name="Toseland A."/>
            <person name="Valas R."/>
            <person name="Veluchamy A."/>
            <person name="Ward B.J."/>
            <person name="Allen A."/>
            <person name="Barry K."/>
            <person name="Falciatore A."/>
            <person name="Ferrante M."/>
            <person name="Fortunato A.E."/>
            <person name="Gloeckner G."/>
            <person name="Gruber A."/>
            <person name="Hipkin R."/>
            <person name="Janech M."/>
            <person name="Kroth P."/>
            <person name="Leese F."/>
            <person name="Lindquist E."/>
            <person name="Lyon B.R."/>
            <person name="Martin J."/>
            <person name="Mayer C."/>
            <person name="Parker M."/>
            <person name="Quesneville H."/>
            <person name="Raymond J."/>
            <person name="Uhlig C."/>
            <person name="Valentin K.U."/>
            <person name="Worden A.Z."/>
            <person name="Armbrust E.V."/>
            <person name="Bowler C."/>
            <person name="Green B."/>
            <person name="Moulton V."/>
            <person name="Van Oosterhout C."/>
            <person name="Grigoriev I."/>
        </authorList>
    </citation>
    <scope>NUCLEOTIDE SEQUENCE [LARGE SCALE GENOMIC DNA]</scope>
    <source>
        <strain evidence="2 3">CCMP1102</strain>
    </source>
</reference>
<dbReference type="PROSITE" id="PS51257">
    <property type="entry name" value="PROKAR_LIPOPROTEIN"/>
    <property type="match status" value="1"/>
</dbReference>
<evidence type="ECO:0000256" key="1">
    <source>
        <dbReference type="SAM" id="MobiDB-lite"/>
    </source>
</evidence>
<dbReference type="EMBL" id="KV784374">
    <property type="protein sequence ID" value="OEU09809.1"/>
    <property type="molecule type" value="Genomic_DNA"/>
</dbReference>
<feature type="compositionally biased region" description="Acidic residues" evidence="1">
    <location>
        <begin position="578"/>
        <end position="588"/>
    </location>
</feature>
<feature type="region of interest" description="Disordered" evidence="1">
    <location>
        <begin position="115"/>
        <end position="137"/>
    </location>
</feature>
<dbReference type="KEGG" id="fcy:FRACYDRAFT_248067"/>
<dbReference type="PANTHER" id="PTHR20916:SF26">
    <property type="entry name" value="CYSTEINE-RICH PROTEIN 2-BINDING PROTEIN"/>
    <property type="match status" value="1"/>
</dbReference>
<feature type="compositionally biased region" description="Acidic residues" evidence="1">
    <location>
        <begin position="532"/>
        <end position="560"/>
    </location>
</feature>
<protein>
    <submittedName>
        <fullName evidence="2">Uncharacterized protein</fullName>
    </submittedName>
</protein>
<dbReference type="InParanoid" id="A0A1E7EVC9"/>
<evidence type="ECO:0000313" key="3">
    <source>
        <dbReference type="Proteomes" id="UP000095751"/>
    </source>
</evidence>
<dbReference type="Proteomes" id="UP000095751">
    <property type="component" value="Unassembled WGS sequence"/>
</dbReference>
<gene>
    <name evidence="2" type="ORF">FRACYDRAFT_248067</name>
</gene>
<sequence length="588" mass="66416">MKEYEKNHLISVSISSCSGGGNGGGYDGRMIIMESCNCSMNKRRTIRKGTTGQLRQRRRHRIRTRASNRHSLHSSLALFVLAFTSWIDDTCILFLDAQASSDVLVSSNDGIDSFSSFDDNDNSSNNNNSRSSGDGRLKERLSRKVFHVTTAAELNTSPWTKKKKKKKKNDANNSIVAKNVNNDDNNKERIVPISQEEDSSSLLSTTIQKLLPFLQRGLLLFALSSLAVLERNPSSVSGSILMSSSSSSSTTTATAAAAVSQSNFSFSFLPPFAATIMTKFRNNIKNLVVPHRLNWMKLYTLPTELLPSLSSALLIAWVPTLCFQGAWWELSFLLLSFTSSHELRQYLITQIIPTMSSTIQKLLWSEFWKHIWEYMLRPFPYNMLVPTTTSFRQQKYPQQSNNNDNNSSNNNDDNELLFRTSSFQNIRLYLSDVWTKKVNKRIDTWTISSMKAVLQKNVQSSVTSIVEDSFTFTTNDDITRMIEMEEEEEEDSNNNNDNNDNDSEISSLEESEVIAATETESESESEPPPLLPEEEITKEEEEEEEEEVVEEEEGAVDNDAIDYSASSPTETMTTEQQQGEEEDDSNED</sequence>
<organism evidence="2 3">
    <name type="scientific">Fragilariopsis cylindrus CCMP1102</name>
    <dbReference type="NCBI Taxonomy" id="635003"/>
    <lineage>
        <taxon>Eukaryota</taxon>
        <taxon>Sar</taxon>
        <taxon>Stramenopiles</taxon>
        <taxon>Ochrophyta</taxon>
        <taxon>Bacillariophyta</taxon>
        <taxon>Bacillariophyceae</taxon>
        <taxon>Bacillariophycidae</taxon>
        <taxon>Bacillariales</taxon>
        <taxon>Bacillariaceae</taxon>
        <taxon>Fragilariopsis</taxon>
    </lineage>
</organism>
<feature type="compositionally biased region" description="Low complexity" evidence="1">
    <location>
        <begin position="115"/>
        <end position="132"/>
    </location>
</feature>
<dbReference type="PANTHER" id="PTHR20916">
    <property type="entry name" value="CYSTEINE AND GLYCINE-RICH PROTEIN 2 BINDING PROTEIN"/>
    <property type="match status" value="1"/>
</dbReference>
<evidence type="ECO:0000313" key="2">
    <source>
        <dbReference type="EMBL" id="OEU09809.1"/>
    </source>
</evidence>
<feature type="region of interest" description="Disordered" evidence="1">
    <location>
        <begin position="394"/>
        <end position="414"/>
    </location>
</feature>
<keyword evidence="3" id="KW-1185">Reference proteome</keyword>
<proteinExistence type="predicted"/>
<name>A0A1E7EVC9_9STRA</name>
<dbReference type="OrthoDB" id="55352at2759"/>
<dbReference type="AlphaFoldDB" id="A0A1E7EVC9"/>
<feature type="region of interest" description="Disordered" evidence="1">
    <location>
        <begin position="485"/>
        <end position="588"/>
    </location>
</feature>
<feature type="compositionally biased region" description="Acidic residues" evidence="1">
    <location>
        <begin position="499"/>
        <end position="512"/>
    </location>
</feature>
<accession>A0A1E7EVC9</accession>
<feature type="compositionally biased region" description="Low complexity" evidence="1">
    <location>
        <begin position="400"/>
        <end position="411"/>
    </location>
</feature>